<protein>
    <submittedName>
        <fullName evidence="3">Nucleoside-triphosphatase of the Ham1 family</fullName>
    </submittedName>
</protein>
<dbReference type="GO" id="GO:0005737">
    <property type="term" value="C:cytoplasm"/>
    <property type="evidence" value="ECO:0007669"/>
    <property type="project" value="TreeGrafter"/>
</dbReference>
<dbReference type="EMBL" id="KP211911">
    <property type="protein sequence ID" value="ANV80904.1"/>
    <property type="molecule type" value="Genomic_DNA"/>
</dbReference>
<reference evidence="3" key="1">
    <citation type="submission" date="2014-11" db="EMBL/GenBank/DDBJ databases">
        <authorList>
            <person name="Zhu J."/>
            <person name="Qi W."/>
            <person name="Song R."/>
        </authorList>
    </citation>
    <scope>NUCLEOTIDE SEQUENCE</scope>
</reference>
<dbReference type="CDD" id="cd00515">
    <property type="entry name" value="HAM1"/>
    <property type="match status" value="1"/>
</dbReference>
<organism evidence="3">
    <name type="scientific">uncultured Poseidoniia archaeon</name>
    <dbReference type="NCBI Taxonomy" id="1697135"/>
    <lineage>
        <taxon>Archaea</taxon>
        <taxon>Methanobacteriati</taxon>
        <taxon>Thermoplasmatota</taxon>
        <taxon>Candidatus Poseidoniia</taxon>
        <taxon>environmental samples</taxon>
    </lineage>
</organism>
<dbReference type="AlphaFoldDB" id="A0A1B1TF56"/>
<comment type="similarity">
    <text evidence="1">Belongs to the HAM1 NTPase family.</text>
</comment>
<evidence type="ECO:0000256" key="2">
    <source>
        <dbReference type="ARBA" id="ARBA00022801"/>
    </source>
</evidence>
<reference evidence="3" key="2">
    <citation type="journal article" date="2015" name="ISME J.">
        <title>A new class of marine Euryarchaeota group II from the Mediterranean deep chlorophyll maximum.</title>
        <authorList>
            <person name="Martin-Cuadrado A.B."/>
            <person name="Garcia-Heredia I."/>
            <person name="Molto A.G."/>
            <person name="Lopez-Ubeda R."/>
            <person name="Kimes N."/>
            <person name="Lopez-Garcia P."/>
            <person name="Moreira D."/>
            <person name="Rodriguez-Valera F."/>
        </authorList>
    </citation>
    <scope>NUCLEOTIDE SEQUENCE</scope>
</reference>
<accession>A0A1B1TF56</accession>
<evidence type="ECO:0000313" key="3">
    <source>
        <dbReference type="EMBL" id="ANV80904.1"/>
    </source>
</evidence>
<sequence>MGRKIWFLTGNLGKVEEAREHLTPLGYDVNQLMVPKDTIIEPQSDSITEVAMAKIEQAKSHLPGGNDSEDMLMIEDAGLFIDALSGFPGVYSSYVHETIGCDGIIKLLSHLITEDSIRLANLRSAQFRAVAVLWDNGKVYIGNGHCPGYISTKIVEGNGFGYDPIFVPYDLDSDGVSLLAGEYGEVSTHGSPFGGVEVNIKKKFSHRSRALNDLFNQLPSA</sequence>
<name>A0A1B1TF56_9ARCH</name>
<dbReference type="GO" id="GO:0047429">
    <property type="term" value="F:nucleoside triphosphate diphosphatase activity"/>
    <property type="evidence" value="ECO:0007669"/>
    <property type="project" value="InterPro"/>
</dbReference>
<dbReference type="Gene3D" id="3.90.950.10">
    <property type="match status" value="1"/>
</dbReference>
<dbReference type="InterPro" id="IPR029001">
    <property type="entry name" value="ITPase-like_fam"/>
</dbReference>
<keyword evidence="2" id="KW-0378">Hydrolase</keyword>
<proteinExistence type="inferred from homology"/>
<dbReference type="PANTHER" id="PTHR11067:SF9">
    <property type="entry name" value="INOSINE TRIPHOSPHATE PYROPHOSPHATASE"/>
    <property type="match status" value="1"/>
</dbReference>
<dbReference type="GO" id="GO:0009143">
    <property type="term" value="P:nucleoside triphosphate catabolic process"/>
    <property type="evidence" value="ECO:0007669"/>
    <property type="project" value="InterPro"/>
</dbReference>
<dbReference type="InterPro" id="IPR002637">
    <property type="entry name" value="RdgB/HAM1"/>
</dbReference>
<dbReference type="Pfam" id="PF01725">
    <property type="entry name" value="Ham1p_like"/>
    <property type="match status" value="1"/>
</dbReference>
<dbReference type="SUPFAM" id="SSF52972">
    <property type="entry name" value="ITPase-like"/>
    <property type="match status" value="1"/>
</dbReference>
<dbReference type="PANTHER" id="PTHR11067">
    <property type="entry name" value="INOSINE TRIPHOSPHATE PYROPHOSPHATASE/HAM1 PROTEIN"/>
    <property type="match status" value="1"/>
</dbReference>
<evidence type="ECO:0000256" key="1">
    <source>
        <dbReference type="ARBA" id="ARBA00008023"/>
    </source>
</evidence>